<dbReference type="SUPFAM" id="SSF53850">
    <property type="entry name" value="Periplasmic binding protein-like II"/>
    <property type="match status" value="1"/>
</dbReference>
<dbReference type="InterPro" id="IPR001638">
    <property type="entry name" value="Solute-binding_3/MltF_N"/>
</dbReference>
<dbReference type="EMBL" id="SLWY01000032">
    <property type="protein sequence ID" value="TCO76357.1"/>
    <property type="molecule type" value="Genomic_DNA"/>
</dbReference>
<evidence type="ECO:0000256" key="4">
    <source>
        <dbReference type="SAM" id="SignalP"/>
    </source>
</evidence>
<dbReference type="Gene3D" id="3.40.190.10">
    <property type="entry name" value="Periplasmic binding protein-like II"/>
    <property type="match status" value="2"/>
</dbReference>
<keyword evidence="2" id="KW-0813">Transport</keyword>
<organism evidence="6 7">
    <name type="scientific">Plasticicumulans lactativorans</name>
    <dbReference type="NCBI Taxonomy" id="1133106"/>
    <lineage>
        <taxon>Bacteria</taxon>
        <taxon>Pseudomonadati</taxon>
        <taxon>Pseudomonadota</taxon>
        <taxon>Gammaproteobacteria</taxon>
        <taxon>Candidatus Competibacteraceae</taxon>
        <taxon>Plasticicumulans</taxon>
    </lineage>
</organism>
<dbReference type="AlphaFoldDB" id="A0A4R2KU81"/>
<feature type="signal peptide" evidence="4">
    <location>
        <begin position="1"/>
        <end position="23"/>
    </location>
</feature>
<dbReference type="GO" id="GO:0030288">
    <property type="term" value="C:outer membrane-bounded periplasmic space"/>
    <property type="evidence" value="ECO:0007669"/>
    <property type="project" value="TreeGrafter"/>
</dbReference>
<dbReference type="PANTHER" id="PTHR30085:SF2">
    <property type="entry name" value="GLUTAMATE_ASPARTATE IMPORT SOLUTE-BINDING PROTEIN"/>
    <property type="match status" value="1"/>
</dbReference>
<comment type="similarity">
    <text evidence="1">Belongs to the bacterial solute-binding protein 3 family.</text>
</comment>
<gene>
    <name evidence="6" type="ORF">EV699_13221</name>
</gene>
<evidence type="ECO:0000256" key="2">
    <source>
        <dbReference type="ARBA" id="ARBA00022448"/>
    </source>
</evidence>
<sequence length="300" mass="32630">MRIPSVNLAVGCLLLLCSGMASAQGVEGELTGTLKKAYDSGTVAIGYRESSLPFSYLDKHGEPIGYSIDLCRAIVDAISDDIGKELTIKWVPVTPDNRIEAVTSGQIDLECGSTTSNVERQKVVAFSPIIFVSGTKLMVRKGSPIRSFRDLKGKKVVVTAGTTNEKAINQLSERFKLGLNVIAAKDHAESYALLAAGQADAFATDEVLLYGLIATNKAENAFMVVGDFLSYDPYGLMFRKNDPPLADLVRSTLVGMAESRELVHTYTQWFRRRLPSGERLNLPMSAQLEDIIGTMSTKPE</sequence>
<evidence type="ECO:0000313" key="6">
    <source>
        <dbReference type="EMBL" id="TCO76357.1"/>
    </source>
</evidence>
<dbReference type="GO" id="GO:0005576">
    <property type="term" value="C:extracellular region"/>
    <property type="evidence" value="ECO:0007669"/>
    <property type="project" value="TreeGrafter"/>
</dbReference>
<protein>
    <submittedName>
        <fullName evidence="6">Amino acid ABC transporter substrate-binding protein (PAAT family)</fullName>
    </submittedName>
</protein>
<name>A0A4R2KU81_9GAMM</name>
<dbReference type="PANTHER" id="PTHR30085">
    <property type="entry name" value="AMINO ACID ABC TRANSPORTER PERMEASE"/>
    <property type="match status" value="1"/>
</dbReference>
<dbReference type="OrthoDB" id="9768183at2"/>
<feature type="chain" id="PRO_5020447357" evidence="4">
    <location>
        <begin position="24"/>
        <end position="300"/>
    </location>
</feature>
<evidence type="ECO:0000256" key="1">
    <source>
        <dbReference type="ARBA" id="ARBA00010333"/>
    </source>
</evidence>
<dbReference type="InterPro" id="IPR051455">
    <property type="entry name" value="Bact_solute-bind_prot3"/>
</dbReference>
<evidence type="ECO:0000259" key="5">
    <source>
        <dbReference type="SMART" id="SM00062"/>
    </source>
</evidence>
<keyword evidence="3 4" id="KW-0732">Signal</keyword>
<dbReference type="GO" id="GO:0006865">
    <property type="term" value="P:amino acid transport"/>
    <property type="evidence" value="ECO:0007669"/>
    <property type="project" value="TreeGrafter"/>
</dbReference>
<dbReference type="Proteomes" id="UP000295765">
    <property type="component" value="Unassembled WGS sequence"/>
</dbReference>
<dbReference type="CDD" id="cd13688">
    <property type="entry name" value="PBP2_GltI_DEBP"/>
    <property type="match status" value="1"/>
</dbReference>
<comment type="caution">
    <text evidence="6">The sequence shown here is derived from an EMBL/GenBank/DDBJ whole genome shotgun (WGS) entry which is preliminary data.</text>
</comment>
<evidence type="ECO:0000256" key="3">
    <source>
        <dbReference type="ARBA" id="ARBA00022729"/>
    </source>
</evidence>
<feature type="domain" description="Solute-binding protein family 3/N-terminal" evidence="5">
    <location>
        <begin position="42"/>
        <end position="273"/>
    </location>
</feature>
<dbReference type="SMART" id="SM00062">
    <property type="entry name" value="PBPb"/>
    <property type="match status" value="1"/>
</dbReference>
<reference evidence="6 7" key="1">
    <citation type="submission" date="2019-03" db="EMBL/GenBank/DDBJ databases">
        <title>Genomic Encyclopedia of Type Strains, Phase IV (KMG-IV): sequencing the most valuable type-strain genomes for metagenomic binning, comparative biology and taxonomic classification.</title>
        <authorList>
            <person name="Goeker M."/>
        </authorList>
    </citation>
    <scope>NUCLEOTIDE SEQUENCE [LARGE SCALE GENOMIC DNA]</scope>
    <source>
        <strain evidence="6 7">DSM 25287</strain>
    </source>
</reference>
<evidence type="ECO:0000313" key="7">
    <source>
        <dbReference type="Proteomes" id="UP000295765"/>
    </source>
</evidence>
<keyword evidence="7" id="KW-1185">Reference proteome</keyword>
<dbReference type="Pfam" id="PF00497">
    <property type="entry name" value="SBP_bac_3"/>
    <property type="match status" value="1"/>
</dbReference>
<proteinExistence type="inferred from homology"/>
<accession>A0A4R2KU81</accession>